<keyword evidence="2" id="KW-1133">Transmembrane helix</keyword>
<comment type="caution">
    <text evidence="3">The sequence shown here is derived from an EMBL/GenBank/DDBJ whole genome shotgun (WGS) entry which is preliminary data.</text>
</comment>
<gene>
    <name evidence="3" type="ORF">H5P30_13690</name>
</gene>
<dbReference type="Proteomes" id="UP000525652">
    <property type="component" value="Unassembled WGS sequence"/>
</dbReference>
<dbReference type="RefSeq" id="WP_185693497.1">
    <property type="nucleotide sequence ID" value="NZ_JACHVA010000102.1"/>
</dbReference>
<accession>A0A7X1AZH3</accession>
<organism evidence="3 4">
    <name type="scientific">Puniceicoccus vermicola</name>
    <dbReference type="NCBI Taxonomy" id="388746"/>
    <lineage>
        <taxon>Bacteria</taxon>
        <taxon>Pseudomonadati</taxon>
        <taxon>Verrucomicrobiota</taxon>
        <taxon>Opitutia</taxon>
        <taxon>Puniceicoccales</taxon>
        <taxon>Puniceicoccaceae</taxon>
        <taxon>Puniceicoccus</taxon>
    </lineage>
</organism>
<keyword evidence="2" id="KW-0812">Transmembrane</keyword>
<protein>
    <submittedName>
        <fullName evidence="3">Uncharacterized protein</fullName>
    </submittedName>
</protein>
<feature type="transmembrane region" description="Helical" evidence="2">
    <location>
        <begin position="50"/>
        <end position="69"/>
    </location>
</feature>
<feature type="transmembrane region" description="Helical" evidence="2">
    <location>
        <begin position="21"/>
        <end position="44"/>
    </location>
</feature>
<dbReference type="AlphaFoldDB" id="A0A7X1AZH3"/>
<evidence type="ECO:0000256" key="2">
    <source>
        <dbReference type="SAM" id="Phobius"/>
    </source>
</evidence>
<evidence type="ECO:0000313" key="4">
    <source>
        <dbReference type="Proteomes" id="UP000525652"/>
    </source>
</evidence>
<feature type="transmembrane region" description="Helical" evidence="2">
    <location>
        <begin position="134"/>
        <end position="153"/>
    </location>
</feature>
<name>A0A7X1AZH3_9BACT</name>
<keyword evidence="2" id="KW-0472">Membrane</keyword>
<feature type="compositionally biased region" description="Low complexity" evidence="1">
    <location>
        <begin position="377"/>
        <end position="390"/>
    </location>
</feature>
<dbReference type="EMBL" id="JACHVA010000102">
    <property type="protein sequence ID" value="MBC2602831.1"/>
    <property type="molecule type" value="Genomic_DNA"/>
</dbReference>
<sequence>MLHGLPRWIRRKRVYRFWRGWLGTLPLLFFASALLCIILWIFPLSGWTTLSIWISLILLSFASALIPALRPLPSASVLRDLDQGLQTEDLAVTVGDPSLGSAWRDLLLRRLQPHLASLQISRIWPLNSSGLQKIWIVACLLMGGNVLLTAVVARPSPEAKIQVSEAANAALEEMFDDWQETAPEIESEEFEAILAEVEELRTEMDPSQQTPSERMELLSKIEAIVERHKKSQSESSIAEHADNLAELLEPVEGMSGAAAALRRGDFSDAGQSLEEMVSALKSKDKLPPDATSQEFQNQAAELAEAARLAENLELAENLQNLSEAALNQNATQWCESAKALGQCMNKEGARALAARLMQAQLDQLEAQKFALSQQKTPPSSSLAALLPQSSGGPPNLQAGVGNGGAPFGDATQPDGQLETLALSGTMGQGDSPRETVRSSDAPTEALRVGRQATFEEYQNLSTQAIHDESLPLVHRETIRRYFERIRPSNSEN</sequence>
<reference evidence="3 4" key="1">
    <citation type="submission" date="2020-07" db="EMBL/GenBank/DDBJ databases">
        <authorList>
            <person name="Feng X."/>
        </authorList>
    </citation>
    <scope>NUCLEOTIDE SEQUENCE [LARGE SCALE GENOMIC DNA]</scope>
    <source>
        <strain evidence="3 4">JCM14086</strain>
    </source>
</reference>
<proteinExistence type="predicted"/>
<evidence type="ECO:0000256" key="1">
    <source>
        <dbReference type="SAM" id="MobiDB-lite"/>
    </source>
</evidence>
<evidence type="ECO:0000313" key="3">
    <source>
        <dbReference type="EMBL" id="MBC2602831.1"/>
    </source>
</evidence>
<keyword evidence="4" id="KW-1185">Reference proteome</keyword>
<feature type="region of interest" description="Disordered" evidence="1">
    <location>
        <begin position="370"/>
        <end position="444"/>
    </location>
</feature>